<feature type="region of interest" description="Disordered" evidence="6">
    <location>
        <begin position="849"/>
        <end position="878"/>
    </location>
</feature>
<dbReference type="SUPFAM" id="SSF48403">
    <property type="entry name" value="Ankyrin repeat"/>
    <property type="match status" value="1"/>
</dbReference>
<dbReference type="GO" id="GO:0005856">
    <property type="term" value="C:cytoskeleton"/>
    <property type="evidence" value="ECO:0007669"/>
    <property type="project" value="TreeGrafter"/>
</dbReference>
<dbReference type="InterPro" id="IPR047184">
    <property type="entry name" value="KANK1-4"/>
</dbReference>
<feature type="repeat" description="ANK" evidence="4">
    <location>
        <begin position="680"/>
        <end position="702"/>
    </location>
</feature>
<reference evidence="7 8" key="1">
    <citation type="submission" date="2022-05" db="EMBL/GenBank/DDBJ databases">
        <title>A multi-omics perspective on studying reproductive biology in Daphnia sinensis.</title>
        <authorList>
            <person name="Jia J."/>
        </authorList>
    </citation>
    <scope>NUCLEOTIDE SEQUENCE [LARGE SCALE GENOMIC DNA]</scope>
    <source>
        <strain evidence="7 8">WSL</strain>
    </source>
</reference>
<dbReference type="InterPro" id="IPR021939">
    <property type="entry name" value="KN_motif"/>
</dbReference>
<dbReference type="Pfam" id="PF12075">
    <property type="entry name" value="KN_motif"/>
    <property type="match status" value="1"/>
</dbReference>
<dbReference type="GO" id="GO:0030837">
    <property type="term" value="P:negative regulation of actin filament polymerization"/>
    <property type="evidence" value="ECO:0007669"/>
    <property type="project" value="InterPro"/>
</dbReference>
<dbReference type="PANTHER" id="PTHR24168">
    <property type="entry name" value="KN MOTIF AND ANKYRIN REPEAT DOMAIN-CONTAINING"/>
    <property type="match status" value="1"/>
</dbReference>
<keyword evidence="3 5" id="KW-0175">Coiled coil</keyword>
<dbReference type="PANTHER" id="PTHR24168:SF21">
    <property type="entry name" value="KANK, ISOFORM D"/>
    <property type="match status" value="1"/>
</dbReference>
<dbReference type="InterPro" id="IPR036770">
    <property type="entry name" value="Ankyrin_rpt-contain_sf"/>
</dbReference>
<evidence type="ECO:0000256" key="3">
    <source>
        <dbReference type="ARBA" id="ARBA00023054"/>
    </source>
</evidence>
<evidence type="ECO:0000256" key="6">
    <source>
        <dbReference type="SAM" id="MobiDB-lite"/>
    </source>
</evidence>
<feature type="region of interest" description="Disordered" evidence="6">
    <location>
        <begin position="387"/>
        <end position="408"/>
    </location>
</feature>
<evidence type="ECO:0000256" key="4">
    <source>
        <dbReference type="PROSITE-ProRule" id="PRU00023"/>
    </source>
</evidence>
<sequence>MGLGNVNDTPSPMPRPCRPSTLFVSSNNNQSHSSNNEVGCQCCPYGFHIDLDFVRFCESLATGEHLKQKREERRTRRLQCNSMEVLLGLTTPSYTSVLAVSSALPPIIDVPRESESVGATLDSRSRPSRELNRAVDDFEATFSQSSRHSQSSQISCFADIIFNSTSSLGKDSDVDCSFEIKNEALQSVRGQMAASLEKLRELEQQVKLIPVLQVKVSVLQEEKRQMALQLQELKNKFIRGTGPLKKEMGVGTLSSTLKDGVSQTENWIKSVSSKMIQTFLQPLTESGTQTMTDANANKLTATKISQFVQVNIPMAQEMVPRGNAETQTDRDLQAPHPPPITYRPIVFHRYVQTRGEEKVVPSFLPPAPKPIVLHRQVQTDREPIPRTIQSSQSPTLRRTNVSHRQVQTDSSLLVGTKQECSTIDRQQQRKSIAIGDGAINDVICDRCLNLRTRHVSCGTTDLIRPASGVNVATQSYSVCQECEARSKIDAVETIDQEIQTNDSCFNSPRLSRVSRLGEGTPVLREPNPPVPQANQSQLQKANLEPTNSRPQSESESDSSREDDESDLGSDESVREEEDEEEDDDENERLEPIHEPAKPRIRMEPSMEMKAALKVLNDSIHRPQRGSSKLLVNAIEIVRREWIQVSSTKEADAHSVEDYMDYIESLSMALLERVANLSDNNGNTSLHYAVSHSQWDIVSLLLDSKVCYPQLRNKAGYSPPMLAALAQPTNNTESQVLQRLFSLCDVNSKATQHGQTALMLSVSHGRVEVVRLLLAAGADVNVQDADGSTALMCAAEHGHTTIVKLLLAQTDIDLHLRDNDGSTALSIAMEAGHKDIGLLIYAHMNFHGSKSSSATSSPVLPTASPSTTLRRKGSPLPYV</sequence>
<dbReference type="Pfam" id="PF00023">
    <property type="entry name" value="Ank"/>
    <property type="match status" value="1"/>
</dbReference>
<dbReference type="PROSITE" id="PS50297">
    <property type="entry name" value="ANK_REP_REGION"/>
    <property type="match status" value="3"/>
</dbReference>
<keyword evidence="1" id="KW-0677">Repeat</keyword>
<dbReference type="GO" id="GO:0005737">
    <property type="term" value="C:cytoplasm"/>
    <property type="evidence" value="ECO:0007669"/>
    <property type="project" value="TreeGrafter"/>
</dbReference>
<name>A0AAD5KWZ9_9CRUS</name>
<feature type="coiled-coil region" evidence="5">
    <location>
        <begin position="185"/>
        <end position="236"/>
    </location>
</feature>
<dbReference type="PROSITE" id="PS50088">
    <property type="entry name" value="ANK_REPEAT"/>
    <property type="match status" value="3"/>
</dbReference>
<feature type="compositionally biased region" description="Polar residues" evidence="6">
    <location>
        <begin position="532"/>
        <end position="551"/>
    </location>
</feature>
<evidence type="ECO:0000313" key="7">
    <source>
        <dbReference type="EMBL" id="KAI9562279.1"/>
    </source>
</evidence>
<keyword evidence="8" id="KW-1185">Reference proteome</keyword>
<feature type="compositionally biased region" description="Acidic residues" evidence="6">
    <location>
        <begin position="554"/>
        <end position="587"/>
    </location>
</feature>
<feature type="compositionally biased region" description="Polar residues" evidence="6">
    <location>
        <begin position="849"/>
        <end position="867"/>
    </location>
</feature>
<comment type="caution">
    <text evidence="7">The sequence shown here is derived from an EMBL/GenBank/DDBJ whole genome shotgun (WGS) entry which is preliminary data.</text>
</comment>
<feature type="region of interest" description="Disordered" evidence="6">
    <location>
        <begin position="1"/>
        <end position="30"/>
    </location>
</feature>
<feature type="compositionally biased region" description="Polar residues" evidence="6">
    <location>
        <begin position="1"/>
        <end position="10"/>
    </location>
</feature>
<evidence type="ECO:0000256" key="2">
    <source>
        <dbReference type="ARBA" id="ARBA00023043"/>
    </source>
</evidence>
<dbReference type="PRINTS" id="PR01415">
    <property type="entry name" value="ANKYRIN"/>
</dbReference>
<dbReference type="Proteomes" id="UP000820818">
    <property type="component" value="Linkage Group LG3"/>
</dbReference>
<gene>
    <name evidence="7" type="ORF">GHT06_013244</name>
</gene>
<protein>
    <recommendedName>
        <fullName evidence="9">KN motif and ankyrin repeat domain-containing protein 1</fullName>
    </recommendedName>
</protein>
<evidence type="ECO:0008006" key="9">
    <source>
        <dbReference type="Google" id="ProtNLM"/>
    </source>
</evidence>
<dbReference type="InterPro" id="IPR002110">
    <property type="entry name" value="Ankyrin_rpt"/>
</dbReference>
<feature type="region of interest" description="Disordered" evidence="6">
    <location>
        <begin position="502"/>
        <end position="603"/>
    </location>
</feature>
<proteinExistence type="predicted"/>
<feature type="repeat" description="ANK" evidence="4">
    <location>
        <begin position="752"/>
        <end position="784"/>
    </location>
</feature>
<evidence type="ECO:0000313" key="8">
    <source>
        <dbReference type="Proteomes" id="UP000820818"/>
    </source>
</evidence>
<keyword evidence="2 4" id="KW-0040">ANK repeat</keyword>
<dbReference type="SMART" id="SM00248">
    <property type="entry name" value="ANK"/>
    <property type="match status" value="4"/>
</dbReference>
<feature type="compositionally biased region" description="Basic and acidic residues" evidence="6">
    <location>
        <begin position="588"/>
        <end position="603"/>
    </location>
</feature>
<organism evidence="7 8">
    <name type="scientific">Daphnia sinensis</name>
    <dbReference type="NCBI Taxonomy" id="1820382"/>
    <lineage>
        <taxon>Eukaryota</taxon>
        <taxon>Metazoa</taxon>
        <taxon>Ecdysozoa</taxon>
        <taxon>Arthropoda</taxon>
        <taxon>Crustacea</taxon>
        <taxon>Branchiopoda</taxon>
        <taxon>Diplostraca</taxon>
        <taxon>Cladocera</taxon>
        <taxon>Anomopoda</taxon>
        <taxon>Daphniidae</taxon>
        <taxon>Daphnia</taxon>
        <taxon>Daphnia similis group</taxon>
    </lineage>
</organism>
<dbReference type="Pfam" id="PF12796">
    <property type="entry name" value="Ank_2"/>
    <property type="match status" value="1"/>
</dbReference>
<accession>A0AAD5KWZ9</accession>
<feature type="repeat" description="ANK" evidence="4">
    <location>
        <begin position="785"/>
        <end position="818"/>
    </location>
</feature>
<evidence type="ECO:0000256" key="5">
    <source>
        <dbReference type="SAM" id="Coils"/>
    </source>
</evidence>
<dbReference type="EMBL" id="WJBH02000003">
    <property type="protein sequence ID" value="KAI9562279.1"/>
    <property type="molecule type" value="Genomic_DNA"/>
</dbReference>
<dbReference type="AlphaFoldDB" id="A0AAD5KWZ9"/>
<evidence type="ECO:0000256" key="1">
    <source>
        <dbReference type="ARBA" id="ARBA00022737"/>
    </source>
</evidence>
<dbReference type="Gene3D" id="1.25.40.20">
    <property type="entry name" value="Ankyrin repeat-containing domain"/>
    <property type="match status" value="1"/>
</dbReference>